<protein>
    <recommendedName>
        <fullName evidence="2">SGNH hydrolase-type esterase domain-containing protein</fullName>
    </recommendedName>
</protein>
<gene>
    <name evidence="3" type="ORF">GCM10010423_43670</name>
</gene>
<dbReference type="InterPro" id="IPR036514">
    <property type="entry name" value="SGNH_hydro_sf"/>
</dbReference>
<comment type="caution">
    <text evidence="3">The sequence shown here is derived from an EMBL/GenBank/DDBJ whole genome shotgun (WGS) entry which is preliminary data.</text>
</comment>
<dbReference type="Proteomes" id="UP001501095">
    <property type="component" value="Unassembled WGS sequence"/>
</dbReference>
<dbReference type="CDD" id="cd01823">
    <property type="entry name" value="SEST_like"/>
    <property type="match status" value="1"/>
</dbReference>
<dbReference type="PANTHER" id="PTHR37981:SF1">
    <property type="entry name" value="SGNH HYDROLASE-TYPE ESTERASE DOMAIN-CONTAINING PROTEIN"/>
    <property type="match status" value="1"/>
</dbReference>
<evidence type="ECO:0000313" key="4">
    <source>
        <dbReference type="Proteomes" id="UP001501095"/>
    </source>
</evidence>
<evidence type="ECO:0000259" key="2">
    <source>
        <dbReference type="Pfam" id="PF13472"/>
    </source>
</evidence>
<evidence type="ECO:0000256" key="1">
    <source>
        <dbReference type="SAM" id="MobiDB-lite"/>
    </source>
</evidence>
<evidence type="ECO:0000313" key="3">
    <source>
        <dbReference type="EMBL" id="GAA2540756.1"/>
    </source>
</evidence>
<sequence>MVLTNTTDDGTADEDVAWDAVAFQPLSAKPKHMVVAMGDSYTSGEGAGSYSPESDRDHGDSDWNACRRSPNAWPRKVTLPGQTKTIGALADSFDPALDFQFTACSGAKTFQMTQGNPHAWGLDGNFHEKTQIDSGTLSGDTTLVMLTIGGNDARFDNKIQTCVMEGCPSEASMKADIDNAVTETRTVLEQIHELAPNATISLTGYPLLFSRTQACSTLVSASQRVILNNIAEYFESKQRGSRSR</sequence>
<organism evidence="3 4">
    <name type="scientific">Streptomyces levis</name>
    <dbReference type="NCBI Taxonomy" id="285566"/>
    <lineage>
        <taxon>Bacteria</taxon>
        <taxon>Bacillati</taxon>
        <taxon>Actinomycetota</taxon>
        <taxon>Actinomycetes</taxon>
        <taxon>Kitasatosporales</taxon>
        <taxon>Streptomycetaceae</taxon>
        <taxon>Streptomyces</taxon>
    </lineage>
</organism>
<dbReference type="Gene3D" id="3.40.50.1110">
    <property type="entry name" value="SGNH hydrolase"/>
    <property type="match status" value="1"/>
</dbReference>
<dbReference type="PANTHER" id="PTHR37981">
    <property type="entry name" value="LIPASE 2"/>
    <property type="match status" value="1"/>
</dbReference>
<dbReference type="EMBL" id="BAAATM010000013">
    <property type="protein sequence ID" value="GAA2540756.1"/>
    <property type="molecule type" value="Genomic_DNA"/>
</dbReference>
<proteinExistence type="predicted"/>
<dbReference type="InterPro" id="IPR037460">
    <property type="entry name" value="SEST-like"/>
</dbReference>
<dbReference type="InterPro" id="IPR013830">
    <property type="entry name" value="SGNH_hydro"/>
</dbReference>
<dbReference type="Pfam" id="PF13472">
    <property type="entry name" value="Lipase_GDSL_2"/>
    <property type="match status" value="1"/>
</dbReference>
<keyword evidence="4" id="KW-1185">Reference proteome</keyword>
<feature type="region of interest" description="Disordered" evidence="1">
    <location>
        <begin position="42"/>
        <end position="72"/>
    </location>
</feature>
<accession>A0ABP6B5W8</accession>
<reference evidence="4" key="1">
    <citation type="journal article" date="2019" name="Int. J. Syst. Evol. Microbiol.">
        <title>The Global Catalogue of Microorganisms (GCM) 10K type strain sequencing project: providing services to taxonomists for standard genome sequencing and annotation.</title>
        <authorList>
            <consortium name="The Broad Institute Genomics Platform"/>
            <consortium name="The Broad Institute Genome Sequencing Center for Infectious Disease"/>
            <person name="Wu L."/>
            <person name="Ma J."/>
        </authorList>
    </citation>
    <scope>NUCLEOTIDE SEQUENCE [LARGE SCALE GENOMIC DNA]</scope>
    <source>
        <strain evidence="4">JCM 6924</strain>
    </source>
</reference>
<name>A0ABP6B5W8_9ACTN</name>
<feature type="domain" description="SGNH hydrolase-type esterase" evidence="2">
    <location>
        <begin position="36"/>
        <end position="205"/>
    </location>
</feature>
<dbReference type="SUPFAM" id="SSF52266">
    <property type="entry name" value="SGNH hydrolase"/>
    <property type="match status" value="1"/>
</dbReference>